<feature type="binding site" evidence="5">
    <location>
        <position position="352"/>
    </location>
    <ligand>
        <name>Zn(2+)</name>
        <dbReference type="ChEBI" id="CHEBI:29105"/>
    </ligand>
</feature>
<keyword evidence="5" id="KW-0028">Amino-acid biosynthesis</keyword>
<feature type="binding site" evidence="5">
    <location>
        <position position="250"/>
    </location>
    <ligand>
        <name>substrate</name>
    </ligand>
</feature>
<dbReference type="PRINTS" id="PR00083">
    <property type="entry name" value="HOLDHDRGNASE"/>
</dbReference>
<feature type="active site" description="Proton acceptor" evidence="5">
    <location>
        <position position="319"/>
    </location>
</feature>
<dbReference type="EC" id="1.1.1.23" evidence="5"/>
<dbReference type="SUPFAM" id="SSF53720">
    <property type="entry name" value="ALDH-like"/>
    <property type="match status" value="1"/>
</dbReference>
<evidence type="ECO:0000313" key="8">
    <source>
        <dbReference type="EMBL" id="MBC8628473.1"/>
    </source>
</evidence>
<name>A0ABR7PAY0_9FIRM</name>
<keyword evidence="5" id="KW-0520">NAD</keyword>
<dbReference type="NCBIfam" id="TIGR00069">
    <property type="entry name" value="hisD"/>
    <property type="match status" value="1"/>
</dbReference>
<dbReference type="EMBL" id="JACRTP010000003">
    <property type="protein sequence ID" value="MBC8628473.1"/>
    <property type="molecule type" value="Genomic_DNA"/>
</dbReference>
<protein>
    <recommendedName>
        <fullName evidence="5">Histidinol dehydrogenase</fullName>
        <shortName evidence="5">HDH</shortName>
        <ecNumber evidence="5">1.1.1.23</ecNumber>
    </recommendedName>
</protein>
<feature type="binding site" evidence="5">
    <location>
        <position position="250"/>
    </location>
    <ligand>
        <name>Zn(2+)</name>
        <dbReference type="ChEBI" id="CHEBI:29105"/>
    </ligand>
</feature>
<dbReference type="Gene3D" id="3.40.50.1980">
    <property type="entry name" value="Nitrogenase molybdenum iron protein domain"/>
    <property type="match status" value="2"/>
</dbReference>
<gene>
    <name evidence="5 8" type="primary">hisD</name>
    <name evidence="8" type="ORF">H8712_07580</name>
</gene>
<dbReference type="CDD" id="cd06572">
    <property type="entry name" value="Histidinol_dh"/>
    <property type="match status" value="1"/>
</dbReference>
<feature type="binding site" evidence="5">
    <location>
        <position position="119"/>
    </location>
    <ligand>
        <name>NAD(+)</name>
        <dbReference type="ChEBI" id="CHEBI:57540"/>
    </ligand>
</feature>
<dbReference type="RefSeq" id="WP_187558574.1">
    <property type="nucleotide sequence ID" value="NZ_JACRTP010000003.1"/>
</dbReference>
<proteinExistence type="inferred from homology"/>
<feature type="binding site" evidence="5">
    <location>
        <position position="319"/>
    </location>
    <ligand>
        <name>substrate</name>
    </ligand>
</feature>
<evidence type="ECO:0000256" key="7">
    <source>
        <dbReference type="RuleBase" id="RU004175"/>
    </source>
</evidence>
<feature type="binding site" evidence="5">
    <location>
        <position position="406"/>
    </location>
    <ligand>
        <name>substrate</name>
    </ligand>
</feature>
<dbReference type="GO" id="GO:0004399">
    <property type="term" value="F:histidinol dehydrogenase activity"/>
    <property type="evidence" value="ECO:0007669"/>
    <property type="project" value="UniProtKB-EC"/>
</dbReference>
<dbReference type="Pfam" id="PF00815">
    <property type="entry name" value="Histidinol_dh"/>
    <property type="match status" value="1"/>
</dbReference>
<keyword evidence="3 5" id="KW-0862">Zinc</keyword>
<organism evidence="8 9">
    <name type="scientific">Blautia stercoris</name>
    <dbReference type="NCBI Taxonomy" id="871664"/>
    <lineage>
        <taxon>Bacteria</taxon>
        <taxon>Bacillati</taxon>
        <taxon>Bacillota</taxon>
        <taxon>Clostridia</taxon>
        <taxon>Lachnospirales</taxon>
        <taxon>Lachnospiraceae</taxon>
        <taxon>Blautia</taxon>
    </lineage>
</organism>
<comment type="catalytic activity">
    <reaction evidence="5">
        <text>L-histidinol + 2 NAD(+) + H2O = L-histidine + 2 NADH + 3 H(+)</text>
        <dbReference type="Rhea" id="RHEA:20641"/>
        <dbReference type="ChEBI" id="CHEBI:15377"/>
        <dbReference type="ChEBI" id="CHEBI:15378"/>
        <dbReference type="ChEBI" id="CHEBI:57540"/>
        <dbReference type="ChEBI" id="CHEBI:57595"/>
        <dbReference type="ChEBI" id="CHEBI:57699"/>
        <dbReference type="ChEBI" id="CHEBI:57945"/>
        <dbReference type="EC" id="1.1.1.23"/>
    </reaction>
</comment>
<evidence type="ECO:0000256" key="6">
    <source>
        <dbReference type="PIRNR" id="PIRNR000099"/>
    </source>
</evidence>
<dbReference type="InterPro" id="IPR012131">
    <property type="entry name" value="Hstdl_DH"/>
</dbReference>
<dbReference type="InterPro" id="IPR022695">
    <property type="entry name" value="Histidinol_DH_monofunct"/>
</dbReference>
<dbReference type="HAMAP" id="MF_01024">
    <property type="entry name" value="HisD"/>
    <property type="match status" value="1"/>
</dbReference>
<evidence type="ECO:0000313" key="9">
    <source>
        <dbReference type="Proteomes" id="UP000661649"/>
    </source>
</evidence>
<dbReference type="InterPro" id="IPR001692">
    <property type="entry name" value="Histidinol_DH_CS"/>
</dbReference>
<comment type="caution">
    <text evidence="8">The sequence shown here is derived from an EMBL/GenBank/DDBJ whole genome shotgun (WGS) entry which is preliminary data.</text>
</comment>
<evidence type="ECO:0000256" key="1">
    <source>
        <dbReference type="ARBA" id="ARBA00010178"/>
    </source>
</evidence>
<feature type="binding site" evidence="5">
    <location>
        <position position="182"/>
    </location>
    <ligand>
        <name>NAD(+)</name>
        <dbReference type="ChEBI" id="CHEBI:57540"/>
    </ligand>
</feature>
<comment type="cofactor">
    <cofactor evidence="5">
        <name>Zn(2+)</name>
        <dbReference type="ChEBI" id="CHEBI:29105"/>
    </cofactor>
    <text evidence="5">Binds 1 zinc ion per subunit.</text>
</comment>
<comment type="pathway">
    <text evidence="5">Amino-acid biosynthesis; L-histidine biosynthesis; L-histidine from 5-phospho-alpha-D-ribose 1-diphosphate: step 9/9.</text>
</comment>
<dbReference type="PIRSF" id="PIRSF000099">
    <property type="entry name" value="Histidinol_dh"/>
    <property type="match status" value="1"/>
</dbReference>
<evidence type="ECO:0000256" key="5">
    <source>
        <dbReference type="HAMAP-Rule" id="MF_01024"/>
    </source>
</evidence>
<feature type="binding site" evidence="5">
    <location>
        <position position="411"/>
    </location>
    <ligand>
        <name>substrate</name>
    </ligand>
</feature>
<reference evidence="8 9" key="1">
    <citation type="submission" date="2020-08" db="EMBL/GenBank/DDBJ databases">
        <title>Genome public.</title>
        <authorList>
            <person name="Liu C."/>
            <person name="Sun Q."/>
        </authorList>
    </citation>
    <scope>NUCLEOTIDE SEQUENCE [LARGE SCALE GENOMIC DNA]</scope>
    <source>
        <strain evidence="8 9">3_YM_SP_D4_24.mj</strain>
    </source>
</reference>
<dbReference type="PANTHER" id="PTHR21256">
    <property type="entry name" value="HISTIDINOL DEHYDROGENASE HDH"/>
    <property type="match status" value="1"/>
</dbReference>
<sequence>MKILKKSQERTEEDRRELSRLVQDIIDNVRANKDEALKEYGRKFDACEREQIRVSKDEIEEAYAQLSEEEIADLKAAASNIRAFAKAQRETVKPLENFSPMPGIFLGHRIIPVNSCCCYVPGGNYPLYSTALMLIIPAKVAGVKRVAACSPVMKGKGKINPKTLVAMDIAGVDEIYAVGGAQAIAAFSYGTEEIAPVDMIVGPGNRFVTEAKRQCYGQVGIDFVAGPSEVLVIADGSGTPAVVAADLLAQSEHDVNAKGMLVTTDETFGKAVIEAVEAELQVLETAEIARKSWKTYGEVVVVDDIQEAVDLVNDYAPEHLELNLKNPEEVIEGFVNYGSMFIGENTAEVFGDYASGTNHTLPTLKAARYTGGVWVGTFLKTCTQQSMTAEASKKLAPLVSRLADGEGLMGHKAAADIRK</sequence>
<evidence type="ECO:0000256" key="3">
    <source>
        <dbReference type="ARBA" id="ARBA00022833"/>
    </source>
</evidence>
<accession>A0ABR7PAY0</accession>
<feature type="binding site" evidence="5">
    <location>
        <position position="352"/>
    </location>
    <ligand>
        <name>substrate</name>
    </ligand>
</feature>
<feature type="active site" description="Proton acceptor" evidence="5">
    <location>
        <position position="318"/>
    </location>
</feature>
<feature type="binding site" evidence="5">
    <location>
        <position position="411"/>
    </location>
    <ligand>
        <name>Zn(2+)</name>
        <dbReference type="ChEBI" id="CHEBI:29105"/>
    </ligand>
</feature>
<feature type="binding site" evidence="5">
    <location>
        <position position="253"/>
    </location>
    <ligand>
        <name>substrate</name>
    </ligand>
</feature>
<dbReference type="Proteomes" id="UP000661649">
    <property type="component" value="Unassembled WGS sequence"/>
</dbReference>
<dbReference type="InterPro" id="IPR016161">
    <property type="entry name" value="Ald_DH/histidinol_DH"/>
</dbReference>
<dbReference type="Gene3D" id="1.20.5.1300">
    <property type="match status" value="1"/>
</dbReference>
<dbReference type="PROSITE" id="PS00611">
    <property type="entry name" value="HISOL_DEHYDROGENASE"/>
    <property type="match status" value="1"/>
</dbReference>
<evidence type="ECO:0000256" key="2">
    <source>
        <dbReference type="ARBA" id="ARBA00022723"/>
    </source>
</evidence>
<comment type="function">
    <text evidence="5">Catalyzes the sequential NAD-dependent oxidations of L-histidinol to L-histidinaldehyde and then to L-histidine.</text>
</comment>
<feature type="binding site" evidence="5">
    <location>
        <position position="205"/>
    </location>
    <ligand>
        <name>NAD(+)</name>
        <dbReference type="ChEBI" id="CHEBI:57540"/>
    </ligand>
</feature>
<dbReference type="PANTHER" id="PTHR21256:SF14">
    <property type="entry name" value="HISTIDINOL DEHYDROGENASE"/>
    <property type="match status" value="1"/>
</dbReference>
<comment type="similarity">
    <text evidence="1 5 6 7">Belongs to the histidinol dehydrogenase family.</text>
</comment>
<keyword evidence="2 5" id="KW-0479">Metal-binding</keyword>
<keyword evidence="4 5" id="KW-0560">Oxidoreductase</keyword>
<keyword evidence="9" id="KW-1185">Reference proteome</keyword>
<keyword evidence="5" id="KW-0368">Histidine biosynthesis</keyword>
<evidence type="ECO:0000256" key="4">
    <source>
        <dbReference type="ARBA" id="ARBA00023002"/>
    </source>
</evidence>
<feature type="binding site" evidence="5">
    <location>
        <position position="228"/>
    </location>
    <ligand>
        <name>substrate</name>
    </ligand>
</feature>
<feature type="binding site" evidence="5">
    <location>
        <position position="253"/>
    </location>
    <ligand>
        <name>Zn(2+)</name>
        <dbReference type="ChEBI" id="CHEBI:29105"/>
    </ligand>
</feature>